<dbReference type="PANTHER" id="PTHR43445">
    <property type="entry name" value="UDP-N-ACETYLMURAMATE--L-ALANINE LIGASE-RELATED"/>
    <property type="match status" value="1"/>
</dbReference>
<dbReference type="GO" id="GO:0071555">
    <property type="term" value="P:cell wall organization"/>
    <property type="evidence" value="ECO:0007669"/>
    <property type="project" value="UniProtKB-KW"/>
</dbReference>
<keyword evidence="11" id="KW-0131">Cell cycle</keyword>
<dbReference type="GO" id="GO:0051301">
    <property type="term" value="P:cell division"/>
    <property type="evidence" value="ECO:0007669"/>
    <property type="project" value="UniProtKB-KW"/>
</dbReference>
<evidence type="ECO:0000256" key="14">
    <source>
        <dbReference type="NCBIfam" id="TIGR01082"/>
    </source>
</evidence>
<keyword evidence="10" id="KW-0573">Peptidoglycan synthesis</keyword>
<dbReference type="AlphaFoldDB" id="A0A0G1C3I3"/>
<comment type="pathway">
    <text evidence="2">Cell wall biogenesis; peptidoglycan biosynthesis.</text>
</comment>
<dbReference type="GO" id="GO:0005524">
    <property type="term" value="F:ATP binding"/>
    <property type="evidence" value="ECO:0007669"/>
    <property type="project" value="UniProtKB-KW"/>
</dbReference>
<evidence type="ECO:0000313" key="18">
    <source>
        <dbReference type="EMBL" id="KKS80112.1"/>
    </source>
</evidence>
<dbReference type="Gene3D" id="3.40.1190.10">
    <property type="entry name" value="Mur-like, catalytic domain"/>
    <property type="match status" value="1"/>
</dbReference>
<dbReference type="Pfam" id="PF01225">
    <property type="entry name" value="Mur_ligase"/>
    <property type="match status" value="1"/>
</dbReference>
<keyword evidence="7" id="KW-0547">Nucleotide-binding</keyword>
<dbReference type="Gene3D" id="3.90.190.20">
    <property type="entry name" value="Mur ligase, C-terminal domain"/>
    <property type="match status" value="1"/>
</dbReference>
<dbReference type="PANTHER" id="PTHR43445:SF3">
    <property type="entry name" value="UDP-N-ACETYLMURAMATE--L-ALANINE LIGASE"/>
    <property type="match status" value="1"/>
</dbReference>
<dbReference type="InterPro" id="IPR036565">
    <property type="entry name" value="Mur-like_cat_sf"/>
</dbReference>
<keyword evidence="6" id="KW-0132">Cell division</keyword>
<evidence type="ECO:0000259" key="16">
    <source>
        <dbReference type="Pfam" id="PF02875"/>
    </source>
</evidence>
<name>A0A0G1C3I3_9BACT</name>
<keyword evidence="8" id="KW-0067">ATP-binding</keyword>
<comment type="catalytic activity">
    <reaction evidence="13">
        <text>UDP-N-acetyl-alpha-D-muramate + L-alanine + ATP = UDP-N-acetyl-alpha-D-muramoyl-L-alanine + ADP + phosphate + H(+)</text>
        <dbReference type="Rhea" id="RHEA:23372"/>
        <dbReference type="ChEBI" id="CHEBI:15378"/>
        <dbReference type="ChEBI" id="CHEBI:30616"/>
        <dbReference type="ChEBI" id="CHEBI:43474"/>
        <dbReference type="ChEBI" id="CHEBI:57972"/>
        <dbReference type="ChEBI" id="CHEBI:70757"/>
        <dbReference type="ChEBI" id="CHEBI:83898"/>
        <dbReference type="ChEBI" id="CHEBI:456216"/>
        <dbReference type="EC" id="6.3.2.8"/>
    </reaction>
</comment>
<dbReference type="InterPro" id="IPR000713">
    <property type="entry name" value="Mur_ligase_N"/>
</dbReference>
<protein>
    <recommendedName>
        <fullName evidence="3 14">UDP-N-acetylmuramate--L-alanine ligase</fullName>
        <ecNumber evidence="3 14">6.3.2.8</ecNumber>
    </recommendedName>
</protein>
<dbReference type="Pfam" id="PF02875">
    <property type="entry name" value="Mur_ligase_C"/>
    <property type="match status" value="1"/>
</dbReference>
<dbReference type="InterPro" id="IPR050061">
    <property type="entry name" value="MurCDEF_pg_biosynth"/>
</dbReference>
<dbReference type="EMBL" id="LCEW01000016">
    <property type="protein sequence ID" value="KKS80112.1"/>
    <property type="molecule type" value="Genomic_DNA"/>
</dbReference>
<comment type="caution">
    <text evidence="18">The sequence shown here is derived from an EMBL/GenBank/DDBJ whole genome shotgun (WGS) entry which is preliminary data.</text>
</comment>
<evidence type="ECO:0000256" key="4">
    <source>
        <dbReference type="ARBA" id="ARBA00022490"/>
    </source>
</evidence>
<proteinExistence type="predicted"/>
<dbReference type="UniPathway" id="UPA00219"/>
<comment type="subcellular location">
    <subcellularLocation>
        <location evidence="1">Cytoplasm</location>
    </subcellularLocation>
</comment>
<organism evidence="18 19">
    <name type="scientific">Candidatus Beckwithbacteria bacterium GW2011_GWA2_43_10</name>
    <dbReference type="NCBI Taxonomy" id="1618369"/>
    <lineage>
        <taxon>Bacteria</taxon>
        <taxon>Candidatus Beckwithiibacteriota</taxon>
    </lineage>
</organism>
<dbReference type="Proteomes" id="UP000034213">
    <property type="component" value="Unassembled WGS sequence"/>
</dbReference>
<feature type="domain" description="Mur ligase N-terminal catalytic" evidence="15">
    <location>
        <begin position="8"/>
        <end position="108"/>
    </location>
</feature>
<dbReference type="Pfam" id="PF08245">
    <property type="entry name" value="Mur_ligase_M"/>
    <property type="match status" value="1"/>
</dbReference>
<feature type="domain" description="Mur ligase central" evidence="17">
    <location>
        <begin position="114"/>
        <end position="298"/>
    </location>
</feature>
<evidence type="ECO:0000256" key="12">
    <source>
        <dbReference type="ARBA" id="ARBA00023316"/>
    </source>
</evidence>
<feature type="domain" description="Mur ligase C-terminal" evidence="16">
    <location>
        <begin position="322"/>
        <end position="453"/>
    </location>
</feature>
<evidence type="ECO:0000256" key="10">
    <source>
        <dbReference type="ARBA" id="ARBA00022984"/>
    </source>
</evidence>
<dbReference type="InterPro" id="IPR013221">
    <property type="entry name" value="Mur_ligase_cen"/>
</dbReference>
<gene>
    <name evidence="18" type="ORF">UV54_C0016G0027</name>
</gene>
<dbReference type="Gene3D" id="3.40.50.720">
    <property type="entry name" value="NAD(P)-binding Rossmann-like Domain"/>
    <property type="match status" value="1"/>
</dbReference>
<dbReference type="InterPro" id="IPR005758">
    <property type="entry name" value="UDP-N-AcMur_Ala_ligase_MurC"/>
</dbReference>
<reference evidence="18 19" key="1">
    <citation type="journal article" date="2015" name="Nature">
        <title>rRNA introns, odd ribosomes, and small enigmatic genomes across a large radiation of phyla.</title>
        <authorList>
            <person name="Brown C.T."/>
            <person name="Hug L.A."/>
            <person name="Thomas B.C."/>
            <person name="Sharon I."/>
            <person name="Castelle C.J."/>
            <person name="Singh A."/>
            <person name="Wilkins M.J."/>
            <person name="Williams K.H."/>
            <person name="Banfield J.F."/>
        </authorList>
    </citation>
    <scope>NUCLEOTIDE SEQUENCE [LARGE SCALE GENOMIC DNA]</scope>
</reference>
<dbReference type="SUPFAM" id="SSF51984">
    <property type="entry name" value="MurCD N-terminal domain"/>
    <property type="match status" value="1"/>
</dbReference>
<evidence type="ECO:0000259" key="17">
    <source>
        <dbReference type="Pfam" id="PF08245"/>
    </source>
</evidence>
<keyword evidence="5 18" id="KW-0436">Ligase</keyword>
<evidence type="ECO:0000256" key="7">
    <source>
        <dbReference type="ARBA" id="ARBA00022741"/>
    </source>
</evidence>
<dbReference type="NCBIfam" id="TIGR01082">
    <property type="entry name" value="murC"/>
    <property type="match status" value="1"/>
</dbReference>
<dbReference type="GO" id="GO:0008763">
    <property type="term" value="F:UDP-N-acetylmuramate-L-alanine ligase activity"/>
    <property type="evidence" value="ECO:0007669"/>
    <property type="project" value="UniProtKB-UniRule"/>
</dbReference>
<dbReference type="GO" id="GO:0005737">
    <property type="term" value="C:cytoplasm"/>
    <property type="evidence" value="ECO:0007669"/>
    <property type="project" value="UniProtKB-SubCell"/>
</dbReference>
<evidence type="ECO:0000313" key="19">
    <source>
        <dbReference type="Proteomes" id="UP000034213"/>
    </source>
</evidence>
<evidence type="ECO:0000256" key="13">
    <source>
        <dbReference type="ARBA" id="ARBA00047833"/>
    </source>
</evidence>
<evidence type="ECO:0000256" key="9">
    <source>
        <dbReference type="ARBA" id="ARBA00022960"/>
    </source>
</evidence>
<evidence type="ECO:0000256" key="6">
    <source>
        <dbReference type="ARBA" id="ARBA00022618"/>
    </source>
</evidence>
<dbReference type="EC" id="6.3.2.8" evidence="3 14"/>
<evidence type="ECO:0000256" key="5">
    <source>
        <dbReference type="ARBA" id="ARBA00022598"/>
    </source>
</evidence>
<dbReference type="SUPFAM" id="SSF53244">
    <property type="entry name" value="MurD-like peptide ligases, peptide-binding domain"/>
    <property type="match status" value="1"/>
</dbReference>
<evidence type="ECO:0000256" key="1">
    <source>
        <dbReference type="ARBA" id="ARBA00004496"/>
    </source>
</evidence>
<accession>A0A0G1C3I3</accession>
<evidence type="ECO:0000256" key="2">
    <source>
        <dbReference type="ARBA" id="ARBA00004752"/>
    </source>
</evidence>
<dbReference type="SUPFAM" id="SSF53623">
    <property type="entry name" value="MurD-like peptide ligases, catalytic domain"/>
    <property type="match status" value="1"/>
</dbReference>
<evidence type="ECO:0000256" key="11">
    <source>
        <dbReference type="ARBA" id="ARBA00023306"/>
    </source>
</evidence>
<dbReference type="InterPro" id="IPR036615">
    <property type="entry name" value="Mur_ligase_C_dom_sf"/>
</dbReference>
<evidence type="ECO:0000259" key="15">
    <source>
        <dbReference type="Pfam" id="PF01225"/>
    </source>
</evidence>
<keyword evidence="4" id="KW-0963">Cytoplasm</keyword>
<keyword evidence="12" id="KW-0961">Cell wall biogenesis/degradation</keyword>
<evidence type="ECO:0000256" key="3">
    <source>
        <dbReference type="ARBA" id="ARBA00012211"/>
    </source>
</evidence>
<evidence type="ECO:0000256" key="8">
    <source>
        <dbReference type="ARBA" id="ARBA00022840"/>
    </source>
</evidence>
<keyword evidence="9" id="KW-0133">Cell shape</keyword>
<dbReference type="InterPro" id="IPR004101">
    <property type="entry name" value="Mur_ligase_C"/>
</dbReference>
<dbReference type="STRING" id="1618369.UV54_C0016G0027"/>
<dbReference type="GO" id="GO:0009252">
    <property type="term" value="P:peptidoglycan biosynthetic process"/>
    <property type="evidence" value="ECO:0007669"/>
    <property type="project" value="UniProtKB-UniRule"/>
</dbReference>
<dbReference type="GO" id="GO:0008360">
    <property type="term" value="P:regulation of cell shape"/>
    <property type="evidence" value="ECO:0007669"/>
    <property type="project" value="UniProtKB-KW"/>
</dbReference>
<dbReference type="PATRIC" id="fig|1618369.3.peg.290"/>
<sequence>MNLKKIKTIHFTGIKGVGMTALALCALDLGKKISGSDIAEVFPTSQILTKRKIKVKIGFSPAHLPKNCDLLVYTGAHGGQDNQEVQTALKLKVPILSHAQALGLFSHNKQTLAVAGVGGKTSTAAMLAAVLTTAGCSTGFAVGVGNIPCLNTPGRMSQNAQYFVVEADEYITDPRHNQTPRFHYLNPYLAIITNLEHDHPDVYQNLEQVFASFRKFINKTQMIIINLDNPHNRQFIKIINKPVITYGFSPQADWRIIKTYVADQKQFITFQYQGLIWPNLILPLPGEYNALNALAAVAGAHHLGLSQLKIYQGLTKFTGTKRRFELIAAVKGVAVYDDYAHHPIEIKALLKAAKAWLLNRRLIIIFQSHTYSRTKQLLQEFSRSFTLADIVIVNDIFASARETDNLGLTGKSLTQSIKQFHPQTVYCPDKSATLAYLKDTITKGDVIFTVGAGDNWLWHKDIIKLLKQR</sequence>